<dbReference type="InterPro" id="IPR050177">
    <property type="entry name" value="Lipid_A_modif_metabolic_enz"/>
</dbReference>
<reference evidence="2 3" key="1">
    <citation type="submission" date="2019-03" db="EMBL/GenBank/DDBJ databases">
        <title>Genomic Encyclopedia of Type Strains, Phase IV (KMG-IV): sequencing the most valuable type-strain genomes for metagenomic binning, comparative biology and taxonomic classification.</title>
        <authorList>
            <person name="Goeker M."/>
        </authorList>
    </citation>
    <scope>NUCLEOTIDE SEQUENCE [LARGE SCALE GENOMIC DNA]</scope>
    <source>
        <strain evidence="2 3">DSM 19345</strain>
    </source>
</reference>
<evidence type="ECO:0000313" key="2">
    <source>
        <dbReference type="EMBL" id="TCT11425.1"/>
    </source>
</evidence>
<dbReference type="InterPro" id="IPR001509">
    <property type="entry name" value="Epimerase_deHydtase"/>
</dbReference>
<dbReference type="AlphaFoldDB" id="A0A4R3MIA3"/>
<dbReference type="SUPFAM" id="SSF51735">
    <property type="entry name" value="NAD(P)-binding Rossmann-fold domains"/>
    <property type="match status" value="1"/>
</dbReference>
<evidence type="ECO:0000313" key="3">
    <source>
        <dbReference type="Proteomes" id="UP000295678"/>
    </source>
</evidence>
<organism evidence="2 3">
    <name type="scientific">Tepidamorphus gemmatus</name>
    <dbReference type="NCBI Taxonomy" id="747076"/>
    <lineage>
        <taxon>Bacteria</taxon>
        <taxon>Pseudomonadati</taxon>
        <taxon>Pseudomonadota</taxon>
        <taxon>Alphaproteobacteria</taxon>
        <taxon>Hyphomicrobiales</taxon>
        <taxon>Tepidamorphaceae</taxon>
        <taxon>Tepidamorphus</taxon>
    </lineage>
</organism>
<evidence type="ECO:0000259" key="1">
    <source>
        <dbReference type="Pfam" id="PF01370"/>
    </source>
</evidence>
<dbReference type="Gene3D" id="3.40.50.720">
    <property type="entry name" value="NAD(P)-binding Rossmann-like Domain"/>
    <property type="match status" value="1"/>
</dbReference>
<comment type="caution">
    <text evidence="2">The sequence shown here is derived from an EMBL/GenBank/DDBJ whole genome shotgun (WGS) entry which is preliminary data.</text>
</comment>
<dbReference type="InterPro" id="IPR036291">
    <property type="entry name" value="NAD(P)-bd_dom_sf"/>
</dbReference>
<dbReference type="PANTHER" id="PTHR43245:SF13">
    <property type="entry name" value="UDP-D-APIOSE_UDP-D-XYLOSE SYNTHASE 2"/>
    <property type="match status" value="1"/>
</dbReference>
<dbReference type="OrthoDB" id="9811425at2"/>
<gene>
    <name evidence="2" type="ORF">EDC22_104185</name>
</gene>
<feature type="domain" description="NAD-dependent epimerase/dehydratase" evidence="1">
    <location>
        <begin position="15"/>
        <end position="242"/>
    </location>
</feature>
<dbReference type="Proteomes" id="UP000295678">
    <property type="component" value="Unassembled WGS sequence"/>
</dbReference>
<dbReference type="Pfam" id="PF01370">
    <property type="entry name" value="Epimerase"/>
    <property type="match status" value="1"/>
</dbReference>
<proteinExistence type="predicted"/>
<name>A0A4R3MIA3_9HYPH</name>
<keyword evidence="3" id="KW-1185">Reference proteome</keyword>
<dbReference type="RefSeq" id="WP_132806183.1">
    <property type="nucleotide sequence ID" value="NZ_SMAK01000004.1"/>
</dbReference>
<dbReference type="PRINTS" id="PR01713">
    <property type="entry name" value="NUCEPIMERASE"/>
</dbReference>
<dbReference type="PANTHER" id="PTHR43245">
    <property type="entry name" value="BIFUNCTIONAL POLYMYXIN RESISTANCE PROTEIN ARNA"/>
    <property type="match status" value="1"/>
</dbReference>
<accession>A0A4R3MIA3</accession>
<dbReference type="EMBL" id="SMAK01000004">
    <property type="protein sequence ID" value="TCT11425.1"/>
    <property type="molecule type" value="Genomic_DNA"/>
</dbReference>
<protein>
    <submittedName>
        <fullName evidence="2">UDP-glucose 4-epimerase</fullName>
    </submittedName>
</protein>
<sequence>MPGEAACGPAVGATLIIGAAGFLGRHIARRLTAEGIPVVGLGSRRPGDIPFSRFHIGRTELTGLLDEALEGCTNVVFAGGTTRPGAPMRTIGAELATEAGHVIDVAELCALRGVARFVFLSSGGAIYGRTDATRIEETHPTEPISNYGLAKLVAEHGLRLIGLRSGMRVISLRIANPYGPGQTVRGSQGFVAAVVGAARGEQTLEIWGDGSVVRDFVYVDDVAESVILALMADVPSTVINIGSSVGVSLVELLATFERLSGCRMTPVFLPGRGVDVPRVVLDIGRARALLGWQPAHSLERGLALTIAAENLGHPRETADPGSG</sequence>